<dbReference type="Pfam" id="PF07736">
    <property type="entry name" value="CM_1"/>
    <property type="match status" value="1"/>
</dbReference>
<proteinExistence type="predicted"/>
<dbReference type="Gene3D" id="3.30.1330.40">
    <property type="entry name" value="RutC-like"/>
    <property type="match status" value="1"/>
</dbReference>
<dbReference type="GO" id="GO:0004106">
    <property type="term" value="F:chorismate mutase activity"/>
    <property type="evidence" value="ECO:0007669"/>
    <property type="project" value="UniProtKB-EC"/>
</dbReference>
<accession>A0ABS2N901</accession>
<evidence type="ECO:0000313" key="3">
    <source>
        <dbReference type="EMBL" id="MBM7584345.1"/>
    </source>
</evidence>
<sequence>MIRGIRGAITIHVDNESQIIDSTEKLIRTMIAKNDIEAANVASVFISATSDIQTGFPAKALRKFPGWTYVPVMCMQEMDVEESLARCVRVMIHYNTNKSQEDIHHVYLEEAIKLRPDLIKHKTSN</sequence>
<dbReference type="InterPro" id="IPR035959">
    <property type="entry name" value="RutC-like_sf"/>
</dbReference>
<keyword evidence="2" id="KW-0057">Aromatic amino acid biosynthesis</keyword>
<name>A0ABS2N901_9BACI</name>
<evidence type="ECO:0000256" key="1">
    <source>
        <dbReference type="NCBIfam" id="TIGR01796"/>
    </source>
</evidence>
<dbReference type="InterPro" id="IPR008243">
    <property type="entry name" value="Chorismate_mutase_AroH"/>
</dbReference>
<keyword evidence="2" id="KW-0028">Amino-acid biosynthesis</keyword>
<dbReference type="PANTHER" id="PTHR21164">
    <property type="entry name" value="CHORISMATE MUTASE"/>
    <property type="match status" value="1"/>
</dbReference>
<comment type="caution">
    <text evidence="3">The sequence shown here is derived from an EMBL/GenBank/DDBJ whole genome shotgun (WGS) entry which is preliminary data.</text>
</comment>
<organism evidence="3 4">
    <name type="scientific">Rossellomorea pakistanensis</name>
    <dbReference type="NCBI Taxonomy" id="992288"/>
    <lineage>
        <taxon>Bacteria</taxon>
        <taxon>Bacillati</taxon>
        <taxon>Bacillota</taxon>
        <taxon>Bacilli</taxon>
        <taxon>Bacillales</taxon>
        <taxon>Bacillaceae</taxon>
        <taxon>Rossellomorea</taxon>
    </lineage>
</organism>
<gene>
    <name evidence="3" type="ORF">JOC86_000882</name>
</gene>
<comment type="catalytic activity">
    <reaction evidence="2">
        <text>chorismate = prephenate</text>
        <dbReference type="Rhea" id="RHEA:13897"/>
        <dbReference type="ChEBI" id="CHEBI:29748"/>
        <dbReference type="ChEBI" id="CHEBI:29934"/>
        <dbReference type="EC" id="5.4.99.5"/>
    </reaction>
</comment>
<protein>
    <recommendedName>
        <fullName evidence="1 2">chorismate mutase</fullName>
        <ecNumber evidence="1 2">5.4.99.5</ecNumber>
    </recommendedName>
</protein>
<dbReference type="PROSITE" id="PS51167">
    <property type="entry name" value="CHORISMATE_MUT_1"/>
    <property type="match status" value="1"/>
</dbReference>
<dbReference type="CDD" id="cd02185">
    <property type="entry name" value="AroH"/>
    <property type="match status" value="1"/>
</dbReference>
<dbReference type="EMBL" id="JAFBDZ010000001">
    <property type="protein sequence ID" value="MBM7584345.1"/>
    <property type="molecule type" value="Genomic_DNA"/>
</dbReference>
<keyword evidence="4" id="KW-1185">Reference proteome</keyword>
<reference evidence="3 4" key="1">
    <citation type="submission" date="2021-01" db="EMBL/GenBank/DDBJ databases">
        <title>Genomic Encyclopedia of Type Strains, Phase IV (KMG-IV): sequencing the most valuable type-strain genomes for metagenomic binning, comparative biology and taxonomic classification.</title>
        <authorList>
            <person name="Goeker M."/>
        </authorList>
    </citation>
    <scope>NUCLEOTIDE SEQUENCE [LARGE SCALE GENOMIC DNA]</scope>
    <source>
        <strain evidence="3 4">DSM 24834</strain>
    </source>
</reference>
<keyword evidence="2 3" id="KW-0413">Isomerase</keyword>
<dbReference type="EC" id="5.4.99.5" evidence="1 2"/>
<dbReference type="SUPFAM" id="SSF55298">
    <property type="entry name" value="YjgF-like"/>
    <property type="match status" value="1"/>
</dbReference>
<dbReference type="NCBIfam" id="TIGR01796">
    <property type="entry name" value="CM_mono_aroH"/>
    <property type="match status" value="1"/>
</dbReference>
<dbReference type="RefSeq" id="WP_205168511.1">
    <property type="nucleotide sequence ID" value="NZ_JAFBDZ010000001.1"/>
</dbReference>
<dbReference type="PANTHER" id="PTHR21164:SF0">
    <property type="entry name" value="CHORISMATE MUTASE AROH"/>
    <property type="match status" value="1"/>
</dbReference>
<dbReference type="PIRSF" id="PIRSF005965">
    <property type="entry name" value="Chor_mut_AroH"/>
    <property type="match status" value="1"/>
</dbReference>
<evidence type="ECO:0000313" key="4">
    <source>
        <dbReference type="Proteomes" id="UP001646157"/>
    </source>
</evidence>
<evidence type="ECO:0000256" key="2">
    <source>
        <dbReference type="PROSITE-ProRule" id="PRU00514"/>
    </source>
</evidence>
<dbReference type="Proteomes" id="UP001646157">
    <property type="component" value="Unassembled WGS sequence"/>
</dbReference>